<evidence type="ECO:0000256" key="6">
    <source>
        <dbReference type="ARBA" id="ARBA00022960"/>
    </source>
</evidence>
<dbReference type="InterPro" id="IPR013221">
    <property type="entry name" value="Mur_ligase_cen"/>
</dbReference>
<dbReference type="Pfam" id="PF01225">
    <property type="entry name" value="Mur_ligase"/>
    <property type="match status" value="1"/>
</dbReference>
<evidence type="ECO:0000256" key="8">
    <source>
        <dbReference type="ARBA" id="ARBA00023306"/>
    </source>
</evidence>
<comment type="pathway">
    <text evidence="10 11">Cell wall biogenesis; peptidoglycan biosynthesis.</text>
</comment>
<proteinExistence type="inferred from homology"/>
<keyword evidence="9 10" id="KW-0961">Cell wall biogenesis/degradation</keyword>
<comment type="caution">
    <text evidence="15">The sequence shown here is derived from an EMBL/GenBank/DDBJ whole genome shotgun (WGS) entry which is preliminary data.</text>
</comment>
<protein>
    <recommendedName>
        <fullName evidence="10 11">UDP-N-acetylmuramoyl-tripeptide--D-alanyl-D-alanine ligase</fullName>
        <ecNumber evidence="10 11">6.3.2.10</ecNumber>
    </recommendedName>
    <alternativeName>
        <fullName evidence="10">D-alanyl-D-alanine-adding enzyme</fullName>
    </alternativeName>
</protein>
<dbReference type="GO" id="GO:0009252">
    <property type="term" value="P:peptidoglycan biosynthetic process"/>
    <property type="evidence" value="ECO:0007669"/>
    <property type="project" value="UniProtKB-UniRule"/>
</dbReference>
<dbReference type="PANTHER" id="PTHR43024:SF1">
    <property type="entry name" value="UDP-N-ACETYLMURAMOYL-TRIPEPTIDE--D-ALANYL-D-ALANINE LIGASE"/>
    <property type="match status" value="1"/>
</dbReference>
<feature type="domain" description="Mur ligase N-terminal catalytic" evidence="12">
    <location>
        <begin position="321"/>
        <end position="398"/>
    </location>
</feature>
<feature type="domain" description="Mur ligase central" evidence="14">
    <location>
        <begin position="411"/>
        <end position="613"/>
    </location>
</feature>
<name>A0A444IV26_9BACT</name>
<dbReference type="GO" id="GO:0005737">
    <property type="term" value="C:cytoplasm"/>
    <property type="evidence" value="ECO:0007669"/>
    <property type="project" value="UniProtKB-SubCell"/>
</dbReference>
<evidence type="ECO:0000259" key="12">
    <source>
        <dbReference type="Pfam" id="PF01225"/>
    </source>
</evidence>
<keyword evidence="2 10" id="KW-0436">Ligase</keyword>
<dbReference type="HAMAP" id="MF_02019">
    <property type="entry name" value="MurF"/>
    <property type="match status" value="1"/>
</dbReference>
<evidence type="ECO:0000259" key="13">
    <source>
        <dbReference type="Pfam" id="PF02875"/>
    </source>
</evidence>
<evidence type="ECO:0000259" key="14">
    <source>
        <dbReference type="Pfam" id="PF08245"/>
    </source>
</evidence>
<dbReference type="AlphaFoldDB" id="A0A444IV26"/>
<evidence type="ECO:0000256" key="10">
    <source>
        <dbReference type="HAMAP-Rule" id="MF_02019"/>
    </source>
</evidence>
<dbReference type="GO" id="GO:0051301">
    <property type="term" value="P:cell division"/>
    <property type="evidence" value="ECO:0007669"/>
    <property type="project" value="UniProtKB-KW"/>
</dbReference>
<keyword evidence="16" id="KW-1185">Reference proteome</keyword>
<gene>
    <name evidence="10" type="primary">murF</name>
    <name evidence="15" type="ORF">H206_03528</name>
</gene>
<keyword evidence="3 10" id="KW-0132">Cell division</keyword>
<dbReference type="GO" id="GO:0008766">
    <property type="term" value="F:UDP-N-acetylmuramoylalanyl-D-glutamyl-2,6-diaminopimelate-D-alanyl-D-alanine ligase activity"/>
    <property type="evidence" value="ECO:0007669"/>
    <property type="project" value="RHEA"/>
</dbReference>
<dbReference type="InterPro" id="IPR005863">
    <property type="entry name" value="UDP-N-AcMur_synth"/>
</dbReference>
<feature type="domain" description="Mur ligase C-terminal" evidence="13">
    <location>
        <begin position="125"/>
        <end position="267"/>
    </location>
</feature>
<feature type="domain" description="Mur ligase C-terminal" evidence="13">
    <location>
        <begin position="636"/>
        <end position="767"/>
    </location>
</feature>
<keyword evidence="6 10" id="KW-0133">Cell shape</keyword>
<evidence type="ECO:0000256" key="9">
    <source>
        <dbReference type="ARBA" id="ARBA00023316"/>
    </source>
</evidence>
<evidence type="ECO:0000256" key="3">
    <source>
        <dbReference type="ARBA" id="ARBA00022618"/>
    </source>
</evidence>
<dbReference type="GO" id="GO:0008360">
    <property type="term" value="P:regulation of cell shape"/>
    <property type="evidence" value="ECO:0007669"/>
    <property type="project" value="UniProtKB-KW"/>
</dbReference>
<dbReference type="InterPro" id="IPR036565">
    <property type="entry name" value="Mur-like_cat_sf"/>
</dbReference>
<comment type="catalytic activity">
    <reaction evidence="10 11">
        <text>D-alanyl-D-alanine + UDP-N-acetyl-alpha-D-muramoyl-L-alanyl-gamma-D-glutamyl-meso-2,6-diaminopimelate + ATP = UDP-N-acetyl-alpha-D-muramoyl-L-alanyl-gamma-D-glutamyl-meso-2,6-diaminopimeloyl-D-alanyl-D-alanine + ADP + phosphate + H(+)</text>
        <dbReference type="Rhea" id="RHEA:28374"/>
        <dbReference type="ChEBI" id="CHEBI:15378"/>
        <dbReference type="ChEBI" id="CHEBI:30616"/>
        <dbReference type="ChEBI" id="CHEBI:43474"/>
        <dbReference type="ChEBI" id="CHEBI:57822"/>
        <dbReference type="ChEBI" id="CHEBI:61386"/>
        <dbReference type="ChEBI" id="CHEBI:83905"/>
        <dbReference type="ChEBI" id="CHEBI:456216"/>
        <dbReference type="EC" id="6.3.2.10"/>
    </reaction>
</comment>
<comment type="function">
    <text evidence="10 11">Involved in cell wall formation. Catalyzes the final step in the synthesis of UDP-N-acetylmuramoyl-pentapeptide, the precursor of murein.</text>
</comment>
<dbReference type="GO" id="GO:0005524">
    <property type="term" value="F:ATP binding"/>
    <property type="evidence" value="ECO:0007669"/>
    <property type="project" value="UniProtKB-UniRule"/>
</dbReference>
<dbReference type="NCBIfam" id="TIGR01143">
    <property type="entry name" value="murF"/>
    <property type="match status" value="1"/>
</dbReference>
<keyword evidence="4 10" id="KW-0547">Nucleotide-binding</keyword>
<dbReference type="Proteomes" id="UP000287853">
    <property type="component" value="Unassembled WGS sequence"/>
</dbReference>
<dbReference type="PANTHER" id="PTHR43024">
    <property type="entry name" value="UDP-N-ACETYLMURAMOYL-TRIPEPTIDE--D-ALANYL-D-ALANINE LIGASE"/>
    <property type="match status" value="1"/>
</dbReference>
<evidence type="ECO:0000256" key="1">
    <source>
        <dbReference type="ARBA" id="ARBA00022490"/>
    </source>
</evidence>
<sequence>MVVTEPSGMEAINWGERLCHDLLGQQQALGQQVSVRVLDCGFNPKAAINADKLSQDINGFSCELSLAGEQVAFNSRLTGKYNVLNLLAAAGVGRALKMEPRLIFSGLEEVGQVPGRLERVLLPGVNEEEQPCVLVDYAHTPDALKNVLQALQSLAEGQLICVFGCGGDRDQGKRPLMGAVAAECASISIVTSDNPRSEDPEDIIQQIAQGAASMGAVELTTEELFGDQAVRYGDFPGFVCLEDRKTAVHAACVLAGPGDIVLLAGKGHEDYQVIGQERIFFDDRVEGLNGLLRWKIPHLLKALQGGTIIQQGKQTGLFGQISTDTRTLTQGDIFVALAGENFNGHDYLQTAAEAGATMVIVQQEVEKDELQKDVLPEHVVVFQVPDTLIALGQLAAYRRRLLCPKLPLVAITGSCGKTTVKEMTAAIFHRHFTAAQGTDTGMDPVLKTGGNFNNLIGLPLSLLPVNAFHKIAVMEMGMNQFGEIARLTAIADPDIACITNVQAAHLEGLGSIAGVAQAKGELFAGMRSDTVAVVNYDDSHVRRLPKNSEKIIGFACTPAGRRHKPAVRATRIKDLGAEGMRFTLHIGDWHERISIRAPGMHNVSNCLAAAAIAYAGGVDPEAIITSLKDFQSTDKRMQMMTLPGGVRVLNDCYNANPASMTAALRTVSGFGQDCRRIALLGDMLELGAEADAAHAELGRQAAELGYDQLAVTGSFAEQAAQGACRAGMAEERVHVFTDTHDMADWLYQEMIQAGVAAGDWLLLKGSRGMRMEIVLQEIEQRFATGINEKEYL</sequence>
<organism evidence="15 16">
    <name type="scientific">Candidatus Electrothrix aarhusensis</name>
    <dbReference type="NCBI Taxonomy" id="1859131"/>
    <lineage>
        <taxon>Bacteria</taxon>
        <taxon>Pseudomonadati</taxon>
        <taxon>Thermodesulfobacteriota</taxon>
        <taxon>Desulfobulbia</taxon>
        <taxon>Desulfobulbales</taxon>
        <taxon>Desulfobulbaceae</taxon>
        <taxon>Candidatus Electrothrix</taxon>
    </lineage>
</organism>
<keyword evidence="8 10" id="KW-0131">Cell cycle</keyword>
<evidence type="ECO:0000313" key="15">
    <source>
        <dbReference type="EMBL" id="RWX44739.1"/>
    </source>
</evidence>
<evidence type="ECO:0000256" key="7">
    <source>
        <dbReference type="ARBA" id="ARBA00022984"/>
    </source>
</evidence>
<keyword evidence="7 10" id="KW-0573">Peptidoglycan synthesis</keyword>
<dbReference type="SUPFAM" id="SSF53244">
    <property type="entry name" value="MurD-like peptide ligases, peptide-binding domain"/>
    <property type="match status" value="2"/>
</dbReference>
<dbReference type="InterPro" id="IPR035911">
    <property type="entry name" value="MurE/MurF_N"/>
</dbReference>
<dbReference type="EMBL" id="MTKO01000089">
    <property type="protein sequence ID" value="RWX44739.1"/>
    <property type="molecule type" value="Genomic_DNA"/>
</dbReference>
<evidence type="ECO:0000313" key="16">
    <source>
        <dbReference type="Proteomes" id="UP000287853"/>
    </source>
</evidence>
<reference evidence="15 16" key="1">
    <citation type="submission" date="2017-01" db="EMBL/GenBank/DDBJ databases">
        <title>The cable genome- insights into the physiology and evolution of filamentous bacteria capable of sulfide oxidation via long distance electron transfer.</title>
        <authorList>
            <person name="Schreiber L."/>
            <person name="Bjerg J.T."/>
            <person name="Boggild A."/>
            <person name="Van De Vossenberg J."/>
            <person name="Meysman F."/>
            <person name="Nielsen L.P."/>
            <person name="Schramm A."/>
            <person name="Kjeldsen K.U."/>
        </authorList>
    </citation>
    <scope>NUCLEOTIDE SEQUENCE [LARGE SCALE GENOMIC DNA]</scope>
    <source>
        <strain evidence="15">MCF</strain>
    </source>
</reference>
<dbReference type="InterPro" id="IPR051046">
    <property type="entry name" value="MurCDEF_CellWall_CoF430Synth"/>
</dbReference>
<dbReference type="Gene3D" id="3.40.1390.10">
    <property type="entry name" value="MurE/MurF, N-terminal domain"/>
    <property type="match status" value="1"/>
</dbReference>
<dbReference type="UniPathway" id="UPA00219"/>
<accession>A0A444IV26</accession>
<dbReference type="InterPro" id="IPR036615">
    <property type="entry name" value="Mur_ligase_C_dom_sf"/>
</dbReference>
<dbReference type="EC" id="6.3.2.10" evidence="10 11"/>
<dbReference type="Pfam" id="PF02875">
    <property type="entry name" value="Mur_ligase_C"/>
    <property type="match status" value="2"/>
</dbReference>
<keyword evidence="1 10" id="KW-0963">Cytoplasm</keyword>
<dbReference type="Pfam" id="PF08245">
    <property type="entry name" value="Mur_ligase_M"/>
    <property type="match status" value="1"/>
</dbReference>
<dbReference type="GO" id="GO:0047480">
    <property type="term" value="F:UDP-N-acetylmuramoyl-tripeptide-D-alanyl-D-alanine ligase activity"/>
    <property type="evidence" value="ECO:0007669"/>
    <property type="project" value="UniProtKB-UniRule"/>
</dbReference>
<evidence type="ECO:0000256" key="5">
    <source>
        <dbReference type="ARBA" id="ARBA00022840"/>
    </source>
</evidence>
<dbReference type="InterPro" id="IPR000713">
    <property type="entry name" value="Mur_ligase_N"/>
</dbReference>
<keyword evidence="5 10" id="KW-0067">ATP-binding</keyword>
<evidence type="ECO:0000256" key="2">
    <source>
        <dbReference type="ARBA" id="ARBA00022598"/>
    </source>
</evidence>
<dbReference type="InterPro" id="IPR004101">
    <property type="entry name" value="Mur_ligase_C"/>
</dbReference>
<dbReference type="GO" id="GO:0071555">
    <property type="term" value="P:cell wall organization"/>
    <property type="evidence" value="ECO:0007669"/>
    <property type="project" value="UniProtKB-KW"/>
</dbReference>
<evidence type="ECO:0000256" key="11">
    <source>
        <dbReference type="RuleBase" id="RU004136"/>
    </source>
</evidence>
<feature type="binding site" evidence="10">
    <location>
        <begin position="413"/>
        <end position="419"/>
    </location>
    <ligand>
        <name>ATP</name>
        <dbReference type="ChEBI" id="CHEBI:30616"/>
    </ligand>
</feature>
<dbReference type="SUPFAM" id="SSF63418">
    <property type="entry name" value="MurE/MurF N-terminal domain"/>
    <property type="match status" value="1"/>
</dbReference>
<comment type="subcellular location">
    <subcellularLocation>
        <location evidence="10 11">Cytoplasm</location>
    </subcellularLocation>
</comment>
<comment type="similarity">
    <text evidence="10">Belongs to the MurCDEF family. MurF subfamily.</text>
</comment>
<dbReference type="SUPFAM" id="SSF53623">
    <property type="entry name" value="MurD-like peptide ligases, catalytic domain"/>
    <property type="match status" value="2"/>
</dbReference>
<dbReference type="Gene3D" id="3.40.1190.10">
    <property type="entry name" value="Mur-like, catalytic domain"/>
    <property type="match status" value="2"/>
</dbReference>
<dbReference type="Gene3D" id="3.90.190.20">
    <property type="entry name" value="Mur ligase, C-terminal domain"/>
    <property type="match status" value="2"/>
</dbReference>
<evidence type="ECO:0000256" key="4">
    <source>
        <dbReference type="ARBA" id="ARBA00022741"/>
    </source>
</evidence>